<evidence type="ECO:0000313" key="9">
    <source>
        <dbReference type="Proteomes" id="UP000326340"/>
    </source>
</evidence>
<dbReference type="GO" id="GO:0005524">
    <property type="term" value="F:ATP binding"/>
    <property type="evidence" value="ECO:0007669"/>
    <property type="project" value="UniProtKB-KW"/>
</dbReference>
<name>A0A5Q4C481_9PEZI</name>
<dbReference type="GO" id="GO:0008094">
    <property type="term" value="F:ATP-dependent activity, acting on DNA"/>
    <property type="evidence" value="ECO:0007669"/>
    <property type="project" value="TreeGrafter"/>
</dbReference>
<keyword evidence="2" id="KW-0378">Hydrolase</keyword>
<feature type="region of interest" description="Disordered" evidence="5">
    <location>
        <begin position="1750"/>
        <end position="1797"/>
    </location>
</feature>
<feature type="non-terminal residue" evidence="8">
    <location>
        <position position="1797"/>
    </location>
</feature>
<dbReference type="Gene3D" id="3.40.50.10810">
    <property type="entry name" value="Tandem AAA-ATPase domain"/>
    <property type="match status" value="1"/>
</dbReference>
<dbReference type="Gene3D" id="3.40.50.300">
    <property type="entry name" value="P-loop containing nucleotide triphosphate hydrolases"/>
    <property type="match status" value="2"/>
</dbReference>
<dbReference type="OrthoDB" id="423559at2759"/>
<evidence type="ECO:0000259" key="6">
    <source>
        <dbReference type="PROSITE" id="PS51192"/>
    </source>
</evidence>
<feature type="compositionally biased region" description="Polar residues" evidence="5">
    <location>
        <begin position="542"/>
        <end position="552"/>
    </location>
</feature>
<dbReference type="InterPro" id="IPR038718">
    <property type="entry name" value="SNF2-like_sf"/>
</dbReference>
<dbReference type="Pfam" id="PF00271">
    <property type="entry name" value="Helicase_C"/>
    <property type="match status" value="1"/>
</dbReference>
<feature type="compositionally biased region" description="Low complexity" evidence="5">
    <location>
        <begin position="219"/>
        <end position="235"/>
    </location>
</feature>
<gene>
    <name evidence="8" type="ORF">CSHISOI_00703</name>
</gene>
<feature type="domain" description="Helicase C-terminal" evidence="7">
    <location>
        <begin position="1574"/>
        <end position="1737"/>
    </location>
</feature>
<feature type="region of interest" description="Disordered" evidence="5">
    <location>
        <begin position="1222"/>
        <end position="1241"/>
    </location>
</feature>
<proteinExistence type="predicted"/>
<evidence type="ECO:0000256" key="1">
    <source>
        <dbReference type="ARBA" id="ARBA00022741"/>
    </source>
</evidence>
<keyword evidence="4" id="KW-0175">Coiled coil</keyword>
<protein>
    <submittedName>
        <fullName evidence="8">Putative ATP-dependent helicase</fullName>
    </submittedName>
</protein>
<evidence type="ECO:0000259" key="7">
    <source>
        <dbReference type="PROSITE" id="PS51194"/>
    </source>
</evidence>
<dbReference type="PROSITE" id="PS51194">
    <property type="entry name" value="HELICASE_CTER"/>
    <property type="match status" value="1"/>
</dbReference>
<dbReference type="GO" id="GO:0004386">
    <property type="term" value="F:helicase activity"/>
    <property type="evidence" value="ECO:0007669"/>
    <property type="project" value="UniProtKB-KW"/>
</dbReference>
<feature type="compositionally biased region" description="Basic residues" evidence="5">
    <location>
        <begin position="1380"/>
        <end position="1391"/>
    </location>
</feature>
<feature type="compositionally biased region" description="Basic and acidic residues" evidence="5">
    <location>
        <begin position="728"/>
        <end position="746"/>
    </location>
</feature>
<dbReference type="SUPFAM" id="SSF52540">
    <property type="entry name" value="P-loop containing nucleoside triphosphate hydrolases"/>
    <property type="match status" value="2"/>
</dbReference>
<reference evidence="8 9" key="1">
    <citation type="journal article" date="2019" name="Sci. Rep.">
        <title>Colletotrichum shisoi sp. nov., an anthracnose pathogen of Perilla frutescens in Japan: molecular phylogenetic, morphological and genomic evidence.</title>
        <authorList>
            <person name="Gan P."/>
            <person name="Tsushima A."/>
            <person name="Hiroyama R."/>
            <person name="Narusaka M."/>
            <person name="Takano Y."/>
            <person name="Narusaka Y."/>
            <person name="Kawaradani M."/>
            <person name="Damm U."/>
            <person name="Shirasu K."/>
        </authorList>
    </citation>
    <scope>NUCLEOTIDE SEQUENCE [LARGE SCALE GENOMIC DNA]</scope>
    <source>
        <strain evidence="8 9">PG-2018a</strain>
    </source>
</reference>
<dbReference type="InterPro" id="IPR049730">
    <property type="entry name" value="SNF2/RAD54-like_C"/>
</dbReference>
<feature type="compositionally biased region" description="Low complexity" evidence="5">
    <location>
        <begin position="1758"/>
        <end position="1769"/>
    </location>
</feature>
<dbReference type="CDD" id="cd18793">
    <property type="entry name" value="SF2_C_SNF"/>
    <property type="match status" value="1"/>
</dbReference>
<feature type="region of interest" description="Disordered" evidence="5">
    <location>
        <begin position="1380"/>
        <end position="1504"/>
    </location>
</feature>
<feature type="region of interest" description="Disordered" evidence="5">
    <location>
        <begin position="1522"/>
        <end position="1561"/>
    </location>
</feature>
<evidence type="ECO:0000313" key="8">
    <source>
        <dbReference type="EMBL" id="TQN74148.1"/>
    </source>
</evidence>
<sequence length="1797" mass="200937">MDALLARLGAQAMNMAIRSGIALTSTYAFSQCSRLMKTVDDRAVRSDIKRLQKRLDSKIKIVSPAIDLIEFKSGRGNAFLESALPLAKSLRRNIVALGRRVEQAAQAGEACNELPRRSLDSERYLEELGAIIEDMKDLLAQLDNDIPLLHMAISASGESLSSAMSPSVSPSRFLQAGTFLTYGDSQFAVDPSRPVQIGPVFTLSVYMLFLGHASMTIATQTRHQGQHPQPQHTPQKSPLGEAPAPYGLEEGERKPSWQEVIHKARVRLCRTPIDHVFDPNKGFRPSGTGPSSFTESRFYNSTAHGMGPRNEYAYHLEIIEDLDDGRAHDDLDAEAGPYDDIRRAGIRESIPVHQISKMFYADTGRILNIGDGGTDNNPVLLLKRDLLAKPPLKVQEEMMDFNEETELIATSEPGNDEVLDEQEDIDRQLRDESTALDILEEMPKLPTEQTRRGFPSHLDPDWIAVEVFEGDDDSESSETEDEDLGEEVHRLPESSTPSLANASPRTDPRRPRTSLDTTLMTQIRDLSLQSSPSARGTGPAASMQSLSQQMTSHSKDSTESFVARSPFGAVVTSLSLMEMLIRLTILQEFQQAPHLTMHDHILNFFLEESSTTGLTGEERLRARTEAKQRHNLSEDQAPTSRSHHRRGRGKKERQNRRHPPTHVSTTPSHCASSYCYPTVPTKTCHSDIYTVMVNQRSPVKGPLRSINPNEDSQSLAGRELPKTGTPAKELHRVPRGPSRPEIRDLSSFDPDALTARFDTLHVSTKPNSKTPAAVPNMSARRSQPAPQLTSPDLVEITRDDFKQPLRPGPRGSDTSSQDKSILPSDALESFFSDSKRHDRFHPSSQQPVFGHPTKILSSLKPKATGIFNERRSRPEHHRVQNVAVPSVPLYQDKKPDPRTLYSSIGPDANPSTYRPPGTFGETDFYTDPAKASADLKALLEGGMESDDEEAQNRATAEAVNDGSMEGLKVKLLPHQVEGVEWMRGRELGPVKRGKVPKGGILADDMGLGKTLQTISLILINQKPAKGEKGFKKHFEGIEKTTLVVAPLALIRQWESEIKEKVAKTHGLNVCVHHGPQRTKRFKDLAAYDVVVTTYQVLVSEWGHSSEDENGVKAGCFGLHWWRVVLDEAHTIKNRNAKSTKACYALRSEYRWCLSGTPMQNNLEELQSLIKFLRIKPYDDLKEWKEQIEKPLKNGKGHVAIRRLHSLLRCFMKRRTKDILKEEGALNPGGKPTKEGEKSSTGFKVTERKVVTVATTFSPAERRFYDRLETRADENIERMLKGKVDYANALVLLLRLRQACNHPKLLEGKLDKDKDALSTDTSSKNSLADVDSLADMFGGMGLVTRTCGICGRKLPKDVAGNDRDTCQECYDDLAYFKKHETPKRKKLKHKKDNVKQVAKRAVPAEAEEGTPYKPKARRPRNRNVVVDSDDEEADGSWLVPENQRDQLRLGKAGGEEDENAEGGGDWIRPDDSQHDSEDEGDGSQLDSFIVKDDDTKHEKDVEGSYASDDSLLSIAAIASQVKEKRLKSSQSSRTESETETESEGDTGVDESELYSDDDTNYNPNGQVSQILASAKIRQMMQILHKEVEQHKFIVFSQFTSMMDLIEPFFRKEGFKFTRYDGSMKNDEREASLHRLRNDNNTRILLCSLKCGSLGLNLTAATRVIILEPFWNPFVEEQAIDRVHRLTQTVDVIVYKLTVEKTVEERILALQEKKRLLAETAIEGGMKKDAFKLGFKEIMDLFRRDAPGAAPRVDESYVEPSSRTTSARPSRQGSPETSLLVGKAKKAPKRTEHEMFGRR</sequence>
<dbReference type="InterPro" id="IPR027417">
    <property type="entry name" value="P-loop_NTPase"/>
</dbReference>
<feature type="coiled-coil region" evidence="4">
    <location>
        <begin position="87"/>
        <end position="145"/>
    </location>
</feature>
<dbReference type="Proteomes" id="UP000326340">
    <property type="component" value="Unassembled WGS sequence"/>
</dbReference>
<feature type="compositionally biased region" description="Basic and acidic residues" evidence="5">
    <location>
        <begin position="624"/>
        <end position="633"/>
    </location>
</feature>
<dbReference type="CDD" id="cd18008">
    <property type="entry name" value="DEXDc_SHPRH-like"/>
    <property type="match status" value="1"/>
</dbReference>
<dbReference type="Pfam" id="PF00176">
    <property type="entry name" value="SNF2-rel_dom"/>
    <property type="match status" value="1"/>
</dbReference>
<feature type="compositionally biased region" description="Polar residues" evidence="5">
    <location>
        <begin position="779"/>
        <end position="790"/>
    </location>
</feature>
<dbReference type="InterPro" id="IPR008812">
    <property type="entry name" value="Ran_GTP-bd-rel"/>
</dbReference>
<dbReference type="FunFam" id="3.40.50.10810:FF:000053">
    <property type="entry name" value="SNF2 family helicase/ATPase, putative"/>
    <property type="match status" value="1"/>
</dbReference>
<keyword evidence="9" id="KW-1185">Reference proteome</keyword>
<keyword evidence="1" id="KW-0547">Nucleotide-binding</keyword>
<feature type="region of interest" description="Disordered" evidence="5">
    <location>
        <begin position="470"/>
        <end position="561"/>
    </location>
</feature>
<feature type="compositionally biased region" description="Polar residues" evidence="5">
    <location>
        <begin position="761"/>
        <end position="770"/>
    </location>
</feature>
<dbReference type="GO" id="GO:0016787">
    <property type="term" value="F:hydrolase activity"/>
    <property type="evidence" value="ECO:0007669"/>
    <property type="project" value="UniProtKB-KW"/>
</dbReference>
<keyword evidence="3" id="KW-0067">ATP-binding</keyword>
<accession>A0A5Q4C481</accession>
<feature type="compositionally biased region" description="Acidic residues" evidence="5">
    <location>
        <begin position="470"/>
        <end position="485"/>
    </location>
</feature>
<feature type="compositionally biased region" description="Polar residues" evidence="5">
    <location>
        <begin position="662"/>
        <end position="671"/>
    </location>
</feature>
<evidence type="ECO:0000256" key="5">
    <source>
        <dbReference type="SAM" id="MobiDB-lite"/>
    </source>
</evidence>
<dbReference type="GO" id="GO:0006281">
    <property type="term" value="P:DNA repair"/>
    <property type="evidence" value="ECO:0007669"/>
    <property type="project" value="TreeGrafter"/>
</dbReference>
<feature type="compositionally biased region" description="Basic residues" evidence="5">
    <location>
        <begin position="641"/>
        <end position="660"/>
    </location>
</feature>
<feature type="compositionally biased region" description="Acidic residues" evidence="5">
    <location>
        <begin position="1536"/>
        <end position="1558"/>
    </location>
</feature>
<keyword evidence="8" id="KW-0347">Helicase</keyword>
<dbReference type="Pfam" id="PF05508">
    <property type="entry name" value="Ran-binding"/>
    <property type="match status" value="1"/>
</dbReference>
<dbReference type="GO" id="GO:0005634">
    <property type="term" value="C:nucleus"/>
    <property type="evidence" value="ECO:0007669"/>
    <property type="project" value="TreeGrafter"/>
</dbReference>
<dbReference type="PANTHER" id="PTHR45626">
    <property type="entry name" value="TRANSCRIPTION TERMINATION FACTOR 2-RELATED"/>
    <property type="match status" value="1"/>
</dbReference>
<feature type="region of interest" description="Disordered" evidence="5">
    <location>
        <begin position="760"/>
        <end position="823"/>
    </location>
</feature>
<dbReference type="EMBL" id="PUHP01000053">
    <property type="protein sequence ID" value="TQN74148.1"/>
    <property type="molecule type" value="Genomic_DNA"/>
</dbReference>
<dbReference type="SMART" id="SM00487">
    <property type="entry name" value="DEXDc"/>
    <property type="match status" value="1"/>
</dbReference>
<feature type="region of interest" description="Disordered" evidence="5">
    <location>
        <begin position="219"/>
        <end position="255"/>
    </location>
</feature>
<feature type="region of interest" description="Disordered" evidence="5">
    <location>
        <begin position="624"/>
        <end position="672"/>
    </location>
</feature>
<dbReference type="InterPro" id="IPR014001">
    <property type="entry name" value="Helicase_ATP-bd"/>
</dbReference>
<dbReference type="SMART" id="SM00490">
    <property type="entry name" value="HELICc"/>
    <property type="match status" value="1"/>
</dbReference>
<dbReference type="InterPro" id="IPR000330">
    <property type="entry name" value="SNF2_N"/>
</dbReference>
<dbReference type="PROSITE" id="PS51192">
    <property type="entry name" value="HELICASE_ATP_BIND_1"/>
    <property type="match status" value="1"/>
</dbReference>
<dbReference type="InterPro" id="IPR001650">
    <property type="entry name" value="Helicase_C-like"/>
</dbReference>
<feature type="compositionally biased region" description="Basic and acidic residues" evidence="5">
    <location>
        <begin position="1787"/>
        <end position="1797"/>
    </location>
</feature>
<dbReference type="PANTHER" id="PTHR45626:SF14">
    <property type="entry name" value="ATP-DEPENDENT DNA HELICASE (EUROFUNG)"/>
    <property type="match status" value="1"/>
</dbReference>
<evidence type="ECO:0000256" key="3">
    <source>
        <dbReference type="ARBA" id="ARBA00022840"/>
    </source>
</evidence>
<feature type="region of interest" description="Disordered" evidence="5">
    <location>
        <begin position="699"/>
        <end position="746"/>
    </location>
</feature>
<feature type="compositionally biased region" description="Basic and acidic residues" evidence="5">
    <location>
        <begin position="1488"/>
        <end position="1501"/>
    </location>
</feature>
<evidence type="ECO:0000256" key="4">
    <source>
        <dbReference type="SAM" id="Coils"/>
    </source>
</evidence>
<feature type="domain" description="Helicase ATP-binding" evidence="6">
    <location>
        <begin position="990"/>
        <end position="1175"/>
    </location>
</feature>
<evidence type="ECO:0000256" key="2">
    <source>
        <dbReference type="ARBA" id="ARBA00022801"/>
    </source>
</evidence>
<dbReference type="InterPro" id="IPR050628">
    <property type="entry name" value="SNF2_RAD54_helicase_TF"/>
</dbReference>
<feature type="compositionally biased region" description="Polar residues" evidence="5">
    <location>
        <begin position="706"/>
        <end position="715"/>
    </location>
</feature>
<organism evidence="8 9">
    <name type="scientific">Colletotrichum shisoi</name>
    <dbReference type="NCBI Taxonomy" id="2078593"/>
    <lineage>
        <taxon>Eukaryota</taxon>
        <taxon>Fungi</taxon>
        <taxon>Dikarya</taxon>
        <taxon>Ascomycota</taxon>
        <taxon>Pezizomycotina</taxon>
        <taxon>Sordariomycetes</taxon>
        <taxon>Hypocreomycetidae</taxon>
        <taxon>Glomerellales</taxon>
        <taxon>Glomerellaceae</taxon>
        <taxon>Colletotrichum</taxon>
        <taxon>Colletotrichum destructivum species complex</taxon>
    </lineage>
</organism>
<comment type="caution">
    <text evidence="8">The sequence shown here is derived from an EMBL/GenBank/DDBJ whole genome shotgun (WGS) entry which is preliminary data.</text>
</comment>